<dbReference type="Proteomes" id="UP001215078">
    <property type="component" value="Unassembled WGS sequence"/>
</dbReference>
<comment type="caution">
    <text evidence="2">The sequence shown here is derived from an EMBL/GenBank/DDBJ whole genome shotgun (WGS) entry which is preliminary data.</text>
</comment>
<keyword evidence="2" id="KW-0808">Transferase</keyword>
<dbReference type="Proteomes" id="UP000460135">
    <property type="component" value="Unassembled WGS sequence"/>
</dbReference>
<dbReference type="GO" id="GO:0016758">
    <property type="term" value="F:hexosyltransferase activity"/>
    <property type="evidence" value="ECO:0007669"/>
    <property type="project" value="UniProtKB-ARBA"/>
</dbReference>
<reference evidence="3" key="2">
    <citation type="submission" date="2022-10" db="EMBL/GenBank/DDBJ databases">
        <title>Human gut microbiome strain richness.</title>
        <authorList>
            <person name="Chen-Liaw A."/>
        </authorList>
    </citation>
    <scope>NUCLEOTIDE SEQUENCE</scope>
    <source>
        <strain evidence="3">RTP21484st1_H8_RTP21484_190118</strain>
    </source>
</reference>
<accession>A0A413UTU5</accession>
<gene>
    <name evidence="2" type="ORF">F3F51_27730</name>
    <name evidence="3" type="ORF">PQ628_25470</name>
</gene>
<dbReference type="Pfam" id="PF00535">
    <property type="entry name" value="Glycos_transf_2"/>
    <property type="match status" value="1"/>
</dbReference>
<dbReference type="EMBL" id="VWLX01000035">
    <property type="protein sequence ID" value="KAA3797469.1"/>
    <property type="molecule type" value="Genomic_DNA"/>
</dbReference>
<dbReference type="InterPro" id="IPR001173">
    <property type="entry name" value="Glyco_trans_2-like"/>
</dbReference>
<dbReference type="EMBL" id="JAQQPO010000050">
    <property type="protein sequence ID" value="MDC7961552.1"/>
    <property type="molecule type" value="Genomic_DNA"/>
</dbReference>
<dbReference type="SUPFAM" id="SSF53448">
    <property type="entry name" value="Nucleotide-diphospho-sugar transferases"/>
    <property type="match status" value="1"/>
</dbReference>
<sequence length="257" mass="29964">MQDYGLVSIITPTWACAKFISETIKSIQAQTYQNWELLIQDDCSTDNTDKVVAPLAELDSRIKYEYNPKNSGAAITRNNALRRAKGRWIAFLDSDDLWLPEKLEHQLKFMVENDYVFTYHEYTEMSEDGRDLGVYVSGIRKVSEFDMYACCWPGCLAVMYDAKKIGLIQIKDVRKNNDTAMWLKVVKKAPCYLLKENLACYRRRAVSITPKPLYERIWAHYPLFHVAEEMNPVRATFWVLMNVLGNAFKKIFYVKHI</sequence>
<feature type="domain" description="Glycosyltransferase 2-like" evidence="1">
    <location>
        <begin position="8"/>
        <end position="118"/>
    </location>
</feature>
<dbReference type="AlphaFoldDB" id="A0A413UTU5"/>
<reference evidence="2 4" key="1">
    <citation type="journal article" date="2019" name="Nat. Med.">
        <title>A library of human gut bacterial isolates paired with longitudinal multiomics data enables mechanistic microbiome research.</title>
        <authorList>
            <person name="Poyet M."/>
            <person name="Groussin M."/>
            <person name="Gibbons S.M."/>
            <person name="Avila-Pacheco J."/>
            <person name="Jiang X."/>
            <person name="Kearney S.M."/>
            <person name="Perrotta A.R."/>
            <person name="Berdy B."/>
            <person name="Zhao S."/>
            <person name="Lieberman T.D."/>
            <person name="Swanson P.K."/>
            <person name="Smith M."/>
            <person name="Roesemann S."/>
            <person name="Alexander J.E."/>
            <person name="Rich S.A."/>
            <person name="Livny J."/>
            <person name="Vlamakis H."/>
            <person name="Clish C."/>
            <person name="Bullock K."/>
            <person name="Deik A."/>
            <person name="Scott J."/>
            <person name="Pierce K.A."/>
            <person name="Xavier R.J."/>
            <person name="Alm E.J."/>
        </authorList>
    </citation>
    <scope>NUCLEOTIDE SEQUENCE [LARGE SCALE GENOMIC DNA]</scope>
    <source>
        <strain evidence="2 4">BIOML-A183</strain>
    </source>
</reference>
<evidence type="ECO:0000313" key="4">
    <source>
        <dbReference type="Proteomes" id="UP000460135"/>
    </source>
</evidence>
<name>A0A413UTU5_BACOV</name>
<dbReference type="CDD" id="cd00761">
    <property type="entry name" value="Glyco_tranf_GTA_type"/>
    <property type="match status" value="1"/>
</dbReference>
<dbReference type="InterPro" id="IPR029044">
    <property type="entry name" value="Nucleotide-diphossugar_trans"/>
</dbReference>
<dbReference type="PANTHER" id="PTHR22916:SF3">
    <property type="entry name" value="UDP-GLCNAC:BETAGAL BETA-1,3-N-ACETYLGLUCOSAMINYLTRANSFERASE-LIKE PROTEIN 1"/>
    <property type="match status" value="1"/>
</dbReference>
<proteinExistence type="predicted"/>
<evidence type="ECO:0000313" key="3">
    <source>
        <dbReference type="EMBL" id="MDC7961552.1"/>
    </source>
</evidence>
<dbReference type="Gene3D" id="3.90.550.10">
    <property type="entry name" value="Spore Coat Polysaccharide Biosynthesis Protein SpsA, Chain A"/>
    <property type="match status" value="1"/>
</dbReference>
<protein>
    <submittedName>
        <fullName evidence="2">Glycosyltransferase family 2 protein</fullName>
    </submittedName>
</protein>
<evidence type="ECO:0000259" key="1">
    <source>
        <dbReference type="Pfam" id="PF00535"/>
    </source>
</evidence>
<organism evidence="2 4">
    <name type="scientific">Bacteroides ovatus</name>
    <dbReference type="NCBI Taxonomy" id="28116"/>
    <lineage>
        <taxon>Bacteria</taxon>
        <taxon>Pseudomonadati</taxon>
        <taxon>Bacteroidota</taxon>
        <taxon>Bacteroidia</taxon>
        <taxon>Bacteroidales</taxon>
        <taxon>Bacteroidaceae</taxon>
        <taxon>Bacteroides</taxon>
    </lineage>
</organism>
<dbReference type="RefSeq" id="WP_118029820.1">
    <property type="nucleotide sequence ID" value="NZ_CP072244.1"/>
</dbReference>
<dbReference type="PANTHER" id="PTHR22916">
    <property type="entry name" value="GLYCOSYLTRANSFERASE"/>
    <property type="match status" value="1"/>
</dbReference>
<evidence type="ECO:0000313" key="2">
    <source>
        <dbReference type="EMBL" id="KAA3797469.1"/>
    </source>
</evidence>